<name>A0A2G5TJW6_9PELO</name>
<protein>
    <submittedName>
        <fullName evidence="1">Uncharacterized protein</fullName>
    </submittedName>
</protein>
<gene>
    <name evidence="1" type="primary">Cnig_chr_V.g19798</name>
    <name evidence="1" type="ORF">B9Z55_019798</name>
</gene>
<reference evidence="2" key="1">
    <citation type="submission" date="2017-10" db="EMBL/GenBank/DDBJ databases">
        <title>Rapid genome shrinkage in a self-fertile nematode reveals novel sperm competition proteins.</title>
        <authorList>
            <person name="Yin D."/>
            <person name="Schwarz E.M."/>
            <person name="Thomas C.G."/>
            <person name="Felde R.L."/>
            <person name="Korf I.F."/>
            <person name="Cutter A.D."/>
            <person name="Schartner C.M."/>
            <person name="Ralston E.J."/>
            <person name="Meyer B.J."/>
            <person name="Haag E.S."/>
        </authorList>
    </citation>
    <scope>NUCLEOTIDE SEQUENCE [LARGE SCALE GENOMIC DNA]</scope>
    <source>
        <strain evidence="2">JU1422</strain>
    </source>
</reference>
<dbReference type="AlphaFoldDB" id="A0A2G5TJW6"/>
<organism evidence="1 2">
    <name type="scientific">Caenorhabditis nigoni</name>
    <dbReference type="NCBI Taxonomy" id="1611254"/>
    <lineage>
        <taxon>Eukaryota</taxon>
        <taxon>Metazoa</taxon>
        <taxon>Ecdysozoa</taxon>
        <taxon>Nematoda</taxon>
        <taxon>Chromadorea</taxon>
        <taxon>Rhabditida</taxon>
        <taxon>Rhabditina</taxon>
        <taxon>Rhabditomorpha</taxon>
        <taxon>Rhabditoidea</taxon>
        <taxon>Rhabditidae</taxon>
        <taxon>Peloderinae</taxon>
        <taxon>Caenorhabditis</taxon>
    </lineage>
</organism>
<accession>A0A2G5TJW6</accession>
<keyword evidence="2" id="KW-1185">Reference proteome</keyword>
<proteinExistence type="predicted"/>
<dbReference type="Proteomes" id="UP000230233">
    <property type="component" value="Chromosome V"/>
</dbReference>
<comment type="caution">
    <text evidence="1">The sequence shown here is derived from an EMBL/GenBank/DDBJ whole genome shotgun (WGS) entry which is preliminary data.</text>
</comment>
<dbReference type="EMBL" id="PDUG01000005">
    <property type="protein sequence ID" value="PIC27592.1"/>
    <property type="molecule type" value="Genomic_DNA"/>
</dbReference>
<sequence>MIKIFVGYCRSARLTSHMLRLKLKKEQLMEKSNKVVSLNLQQCFRKREKKESNAHKNKMKWLEQTMDVLCFGNVL</sequence>
<evidence type="ECO:0000313" key="2">
    <source>
        <dbReference type="Proteomes" id="UP000230233"/>
    </source>
</evidence>
<evidence type="ECO:0000313" key="1">
    <source>
        <dbReference type="EMBL" id="PIC27592.1"/>
    </source>
</evidence>